<dbReference type="EMBL" id="JANSHE010000460">
    <property type="protein sequence ID" value="KAJ3010572.1"/>
    <property type="molecule type" value="Genomic_DNA"/>
</dbReference>
<proteinExistence type="predicted"/>
<keyword evidence="2" id="KW-1185">Reference proteome</keyword>
<gene>
    <name evidence="1" type="ORF">NUW54_g2437</name>
</gene>
<comment type="caution">
    <text evidence="1">The sequence shown here is derived from an EMBL/GenBank/DDBJ whole genome shotgun (WGS) entry which is preliminary data.</text>
</comment>
<accession>A0ACC1Q6E9</accession>
<name>A0ACC1Q6E9_9APHY</name>
<evidence type="ECO:0000313" key="2">
    <source>
        <dbReference type="Proteomes" id="UP001144978"/>
    </source>
</evidence>
<sequence length="99" mass="10375">MRAKHLRRPASADCDRLTRRGALAKGDNAPGGEGRAAGYHTAQHSSASPSLVWQGSRAGTGVLDGGVRMRSRVVGVREKIDASRAADGSLVLSCPPYAY</sequence>
<organism evidence="1 2">
    <name type="scientific">Trametes sanguinea</name>
    <dbReference type="NCBI Taxonomy" id="158606"/>
    <lineage>
        <taxon>Eukaryota</taxon>
        <taxon>Fungi</taxon>
        <taxon>Dikarya</taxon>
        <taxon>Basidiomycota</taxon>
        <taxon>Agaricomycotina</taxon>
        <taxon>Agaricomycetes</taxon>
        <taxon>Polyporales</taxon>
        <taxon>Polyporaceae</taxon>
        <taxon>Trametes</taxon>
    </lineage>
</organism>
<dbReference type="Proteomes" id="UP001144978">
    <property type="component" value="Unassembled WGS sequence"/>
</dbReference>
<evidence type="ECO:0000313" key="1">
    <source>
        <dbReference type="EMBL" id="KAJ3010572.1"/>
    </source>
</evidence>
<protein>
    <submittedName>
        <fullName evidence="1">Uncharacterized protein</fullName>
    </submittedName>
</protein>
<reference evidence="1" key="1">
    <citation type="submission" date="2022-08" db="EMBL/GenBank/DDBJ databases">
        <title>Genome Sequence of Pycnoporus sanguineus.</title>
        <authorList>
            <person name="Buettner E."/>
        </authorList>
    </citation>
    <scope>NUCLEOTIDE SEQUENCE</scope>
    <source>
        <strain evidence="1">CG-C14</strain>
    </source>
</reference>